<dbReference type="AlphaFoldDB" id="A0A455VWG0"/>
<name>A0A455VWG0_ENTAS</name>
<dbReference type="RefSeq" id="WP_029739712.1">
    <property type="nucleotide sequence ID" value="NZ_CP074584.1"/>
</dbReference>
<dbReference type="Gene3D" id="3.40.630.10">
    <property type="entry name" value="Zn peptidases"/>
    <property type="match status" value="1"/>
</dbReference>
<proteinExistence type="predicted"/>
<dbReference type="Pfam" id="PF10994">
    <property type="entry name" value="DUF2817"/>
    <property type="match status" value="1"/>
</dbReference>
<sequence length="352" mass="39068">MSMYTESRAQFSRLAQQRGVEVTQIPVTLGQDGSALHLTYTVLGDLQANTCIVVFSGVHGVEGLPGALIQETLLRDFPTPKHIAICLVHAVNPWGMHELRRVNETNIDLNRNFIGGSVPQRNRDYDRAREIICPAGSELPDQSQLRSKLLEWITHDGLQRVQSVITSGQYHHPEGLFYGGDKITPSQIAVREVCLTLSRQFRHFLVLDIHTGLGEKGQLSIIREGGRGIGKEPVLAQAINYASHNAVSSLLQGTLTGYVDSLFPGGRAEGYVLELGTSPALEVMIAMQRENWLWQRQISSGPQYDKVREEFREVFFPSDPQWLALAREAIYQTVEGAIKVLNASCPVQEVSS</sequence>
<gene>
    <name evidence="1" type="ORF">MRY18106EAS_08270</name>
</gene>
<dbReference type="EMBL" id="AP019533">
    <property type="protein sequence ID" value="BBI94295.1"/>
    <property type="molecule type" value="Genomic_DNA"/>
</dbReference>
<evidence type="ECO:0008006" key="2">
    <source>
        <dbReference type="Google" id="ProtNLM"/>
    </source>
</evidence>
<accession>A0A455VWG0</accession>
<evidence type="ECO:0000313" key="1">
    <source>
        <dbReference type="EMBL" id="BBI94295.1"/>
    </source>
</evidence>
<dbReference type="InterPro" id="IPR021259">
    <property type="entry name" value="DUF2817"/>
</dbReference>
<reference evidence="1" key="1">
    <citation type="submission" date="2019-03" db="EMBL/GenBank/DDBJ databases">
        <title>Complete genome sequences of Enterobacter asburiae str. MRY18-106 isolated from a patient in Japan.</title>
        <authorList>
            <person name="Sekizuka T."/>
            <person name="Matsui M."/>
            <person name="Takara T."/>
            <person name="Uechi A."/>
            <person name="Harakuni M."/>
            <person name="Kimura T."/>
            <person name="Suzuki S."/>
            <person name="Kuroda M."/>
        </authorList>
    </citation>
    <scope>NUCLEOTIDE SEQUENCE</scope>
    <source>
        <strain evidence="1">MRY18-106</strain>
    </source>
</reference>
<dbReference type="SUPFAM" id="SSF53187">
    <property type="entry name" value="Zn-dependent exopeptidases"/>
    <property type="match status" value="1"/>
</dbReference>
<dbReference type="CDD" id="cd06233">
    <property type="entry name" value="M14-like"/>
    <property type="match status" value="1"/>
</dbReference>
<organism evidence="1">
    <name type="scientific">Enterobacter asburiae</name>
    <dbReference type="NCBI Taxonomy" id="61645"/>
    <lineage>
        <taxon>Bacteria</taxon>
        <taxon>Pseudomonadati</taxon>
        <taxon>Pseudomonadota</taxon>
        <taxon>Gammaproteobacteria</taxon>
        <taxon>Enterobacterales</taxon>
        <taxon>Enterobacteriaceae</taxon>
        <taxon>Enterobacter</taxon>
        <taxon>Enterobacter cloacae complex</taxon>
    </lineage>
</organism>
<protein>
    <recommendedName>
        <fullName evidence="2">DUF2817 domain-containing protein</fullName>
    </recommendedName>
</protein>